<feature type="transmembrane region" description="Helical" evidence="1">
    <location>
        <begin position="27"/>
        <end position="49"/>
    </location>
</feature>
<name>A0AA40CCV4_9PEZI</name>
<gene>
    <name evidence="2" type="ORF">B0T14DRAFT_82279</name>
</gene>
<proteinExistence type="predicted"/>
<keyword evidence="1" id="KW-0812">Transmembrane</keyword>
<feature type="transmembrane region" description="Helical" evidence="1">
    <location>
        <begin position="69"/>
        <end position="95"/>
    </location>
</feature>
<keyword evidence="1" id="KW-0472">Membrane</keyword>
<evidence type="ECO:0000256" key="1">
    <source>
        <dbReference type="SAM" id="Phobius"/>
    </source>
</evidence>
<accession>A0AA40CCV4</accession>
<sequence length="132" mass="15386">MKIRKTLKSESDRLEKARRSVQRLQDLAFYLFTASAVDSFFSSFSVWQICRAIADSHEKLKSSTPIFLGYRLLTTQIVISGLLEIFLVGLALVLWGRTIWERYQYDVEMAEIICLVLDWCRREQEAEKTIAD</sequence>
<protein>
    <submittedName>
        <fullName evidence="2">Uncharacterized protein</fullName>
    </submittedName>
</protein>
<dbReference type="Proteomes" id="UP001175000">
    <property type="component" value="Unassembled WGS sequence"/>
</dbReference>
<comment type="caution">
    <text evidence="2">The sequence shown here is derived from an EMBL/GenBank/DDBJ whole genome shotgun (WGS) entry which is preliminary data.</text>
</comment>
<reference evidence="2" key="1">
    <citation type="submission" date="2023-06" db="EMBL/GenBank/DDBJ databases">
        <title>Genome-scale phylogeny and comparative genomics of the fungal order Sordariales.</title>
        <authorList>
            <consortium name="Lawrence Berkeley National Laboratory"/>
            <person name="Hensen N."/>
            <person name="Bonometti L."/>
            <person name="Westerberg I."/>
            <person name="Brannstrom I.O."/>
            <person name="Guillou S."/>
            <person name="Cros-Aarteil S."/>
            <person name="Calhoun S."/>
            <person name="Haridas S."/>
            <person name="Kuo A."/>
            <person name="Mondo S."/>
            <person name="Pangilinan J."/>
            <person name="Riley R."/>
            <person name="Labutti K."/>
            <person name="Andreopoulos B."/>
            <person name="Lipzen A."/>
            <person name="Chen C."/>
            <person name="Yanf M."/>
            <person name="Daum C."/>
            <person name="Ng V."/>
            <person name="Clum A."/>
            <person name="Steindorff A."/>
            <person name="Ohm R."/>
            <person name="Martin F."/>
            <person name="Silar P."/>
            <person name="Natvig D."/>
            <person name="Lalanne C."/>
            <person name="Gautier V."/>
            <person name="Ament-Velasquez S.L."/>
            <person name="Kruys A."/>
            <person name="Hutchinson M.I."/>
            <person name="Powell A.J."/>
            <person name="Barry K."/>
            <person name="Miller A.N."/>
            <person name="Grigoriev I.V."/>
            <person name="Debuchy R."/>
            <person name="Gladieux P."/>
            <person name="Thoren M.H."/>
            <person name="Johannesson H."/>
        </authorList>
    </citation>
    <scope>NUCLEOTIDE SEQUENCE</scope>
    <source>
        <strain evidence="2">CBS 606.72</strain>
    </source>
</reference>
<evidence type="ECO:0000313" key="2">
    <source>
        <dbReference type="EMBL" id="KAK0633787.1"/>
    </source>
</evidence>
<dbReference type="EMBL" id="JAULSU010000001">
    <property type="protein sequence ID" value="KAK0633787.1"/>
    <property type="molecule type" value="Genomic_DNA"/>
</dbReference>
<evidence type="ECO:0000313" key="3">
    <source>
        <dbReference type="Proteomes" id="UP001175000"/>
    </source>
</evidence>
<keyword evidence="3" id="KW-1185">Reference proteome</keyword>
<dbReference type="AlphaFoldDB" id="A0AA40CCV4"/>
<keyword evidence="1" id="KW-1133">Transmembrane helix</keyword>
<organism evidence="2 3">
    <name type="scientific">Immersiella caudata</name>
    <dbReference type="NCBI Taxonomy" id="314043"/>
    <lineage>
        <taxon>Eukaryota</taxon>
        <taxon>Fungi</taxon>
        <taxon>Dikarya</taxon>
        <taxon>Ascomycota</taxon>
        <taxon>Pezizomycotina</taxon>
        <taxon>Sordariomycetes</taxon>
        <taxon>Sordariomycetidae</taxon>
        <taxon>Sordariales</taxon>
        <taxon>Lasiosphaeriaceae</taxon>
        <taxon>Immersiella</taxon>
    </lineage>
</organism>